<dbReference type="Gene3D" id="2.130.10.10">
    <property type="entry name" value="YVTN repeat-like/Quinoprotein amine dehydrogenase"/>
    <property type="match status" value="1"/>
</dbReference>
<dbReference type="GO" id="GO:1990756">
    <property type="term" value="F:ubiquitin-like ligase-substrate adaptor activity"/>
    <property type="evidence" value="ECO:0007669"/>
    <property type="project" value="TreeGrafter"/>
</dbReference>
<keyword evidence="3" id="KW-1185">Reference proteome</keyword>
<keyword evidence="1" id="KW-1133">Transmembrane helix</keyword>
<keyword evidence="1" id="KW-0472">Membrane</keyword>
<dbReference type="EMBL" id="JATAAI010000008">
    <property type="protein sequence ID" value="KAK1743747.1"/>
    <property type="molecule type" value="Genomic_DNA"/>
</dbReference>
<dbReference type="InterPro" id="IPR052596">
    <property type="entry name" value="AMBRA1_autophagy"/>
</dbReference>
<comment type="caution">
    <text evidence="2">The sequence shown here is derived from an EMBL/GenBank/DDBJ whole genome shotgun (WGS) entry which is preliminary data.</text>
</comment>
<reference evidence="2" key="1">
    <citation type="submission" date="2023-06" db="EMBL/GenBank/DDBJ databases">
        <title>Survivors Of The Sea: Transcriptome response of Skeletonema marinoi to long-term dormancy.</title>
        <authorList>
            <person name="Pinder M.I.M."/>
            <person name="Kourtchenko O."/>
            <person name="Robertson E.K."/>
            <person name="Larsson T."/>
            <person name="Maumus F."/>
            <person name="Osuna-Cruz C.M."/>
            <person name="Vancaester E."/>
            <person name="Stenow R."/>
            <person name="Vandepoele K."/>
            <person name="Ploug H."/>
            <person name="Bruchert V."/>
            <person name="Godhe A."/>
            <person name="Topel M."/>
        </authorList>
    </citation>
    <scope>NUCLEOTIDE SEQUENCE</scope>
    <source>
        <strain evidence="2">R05AC</strain>
    </source>
</reference>
<feature type="transmembrane region" description="Helical" evidence="1">
    <location>
        <begin position="110"/>
        <end position="128"/>
    </location>
</feature>
<dbReference type="GO" id="GO:0000423">
    <property type="term" value="P:mitophagy"/>
    <property type="evidence" value="ECO:0007669"/>
    <property type="project" value="TreeGrafter"/>
</dbReference>
<dbReference type="InterPro" id="IPR001680">
    <property type="entry name" value="WD40_rpt"/>
</dbReference>
<organism evidence="2 3">
    <name type="scientific">Skeletonema marinoi</name>
    <dbReference type="NCBI Taxonomy" id="267567"/>
    <lineage>
        <taxon>Eukaryota</taxon>
        <taxon>Sar</taxon>
        <taxon>Stramenopiles</taxon>
        <taxon>Ochrophyta</taxon>
        <taxon>Bacillariophyta</taxon>
        <taxon>Coscinodiscophyceae</taxon>
        <taxon>Thalassiosirophycidae</taxon>
        <taxon>Thalassiosirales</taxon>
        <taxon>Skeletonemataceae</taxon>
        <taxon>Skeletonema</taxon>
        <taxon>Skeletonema marinoi-dohrnii complex</taxon>
    </lineage>
</organism>
<feature type="transmembrane region" description="Helical" evidence="1">
    <location>
        <begin position="85"/>
        <end position="104"/>
    </location>
</feature>
<dbReference type="GO" id="GO:0000045">
    <property type="term" value="P:autophagosome assembly"/>
    <property type="evidence" value="ECO:0007669"/>
    <property type="project" value="TreeGrafter"/>
</dbReference>
<keyword evidence="1" id="KW-0812">Transmembrane</keyword>
<dbReference type="GO" id="GO:0080008">
    <property type="term" value="C:Cul4-RING E3 ubiquitin ligase complex"/>
    <property type="evidence" value="ECO:0007669"/>
    <property type="project" value="TreeGrafter"/>
</dbReference>
<dbReference type="InterPro" id="IPR015943">
    <property type="entry name" value="WD40/YVTN_repeat-like_dom_sf"/>
</dbReference>
<dbReference type="PANTHER" id="PTHR22874">
    <property type="entry name" value="ACTIVATING MOLECULE IN BECN1-REGULATED AUTOPHAGY PROTEIN 1"/>
    <property type="match status" value="1"/>
</dbReference>
<dbReference type="InterPro" id="IPR036322">
    <property type="entry name" value="WD40_repeat_dom_sf"/>
</dbReference>
<name>A0AAD8YCQ8_9STRA</name>
<accession>A0AAD8YCQ8</accession>
<protein>
    <submittedName>
        <fullName evidence="2">WD40 repeat domain-containing protein</fullName>
    </submittedName>
</protein>
<dbReference type="SUPFAM" id="SSF50978">
    <property type="entry name" value="WD40 repeat-like"/>
    <property type="match status" value="1"/>
</dbReference>
<dbReference type="SMART" id="SM00320">
    <property type="entry name" value="WD40"/>
    <property type="match status" value="1"/>
</dbReference>
<dbReference type="PANTHER" id="PTHR22874:SF1">
    <property type="entry name" value="ACTIVATING MOLECULE IN BECN1-REGULATED AUTOPHAGY PROTEIN 1"/>
    <property type="match status" value="1"/>
</dbReference>
<gene>
    <name evidence="2" type="ORF">QTG54_005344</name>
</gene>
<feature type="non-terminal residue" evidence="2">
    <location>
        <position position="1"/>
    </location>
</feature>
<evidence type="ECO:0000313" key="3">
    <source>
        <dbReference type="Proteomes" id="UP001224775"/>
    </source>
</evidence>
<dbReference type="AlphaFoldDB" id="A0AAD8YCQ8"/>
<sequence>QRTHTRLNHGDHTVKITCAHTGKLLRQLEGHPRTPWTVKYHPTNYRIVASGCLGCQVRVWDWNFQTERYGRNGGRVWNVNGGDDISLVVVVLVVVVVVVVVGMIGKLLGIWVEVGLLVVQGVLLISIGREVLVGLRMNEWIVQMLLRLIRRLRQQQQYLALVHGKYNTDNTPRRLQHLKME</sequence>
<evidence type="ECO:0000256" key="1">
    <source>
        <dbReference type="SAM" id="Phobius"/>
    </source>
</evidence>
<evidence type="ECO:0000313" key="2">
    <source>
        <dbReference type="EMBL" id="KAK1743747.1"/>
    </source>
</evidence>
<proteinExistence type="predicted"/>
<dbReference type="Proteomes" id="UP001224775">
    <property type="component" value="Unassembled WGS sequence"/>
</dbReference>